<dbReference type="OMA" id="INKWWKG"/>
<dbReference type="AlphaFoldDB" id="A0A087U8F8"/>
<dbReference type="Gene3D" id="3.40.50.11660">
    <property type="entry name" value="Glycosyl transferase family 10, C-terminal domain"/>
    <property type="match status" value="1"/>
</dbReference>
<dbReference type="PANTHER" id="PTHR48438:SF1">
    <property type="entry name" value="ALPHA-(1,3)-FUCOSYLTRANSFERASE C-RELATED"/>
    <property type="match status" value="1"/>
</dbReference>
<keyword evidence="9 12" id="KW-0333">Golgi apparatus</keyword>
<dbReference type="UniPathway" id="UPA00378"/>
<feature type="domain" description="Fucosyltransferase C-terminal" evidence="13">
    <location>
        <begin position="5"/>
        <end position="177"/>
    </location>
</feature>
<keyword evidence="7" id="KW-0735">Signal-anchor</keyword>
<evidence type="ECO:0000256" key="10">
    <source>
        <dbReference type="ARBA" id="ARBA00023136"/>
    </source>
</evidence>
<dbReference type="EC" id="2.4.1.-" evidence="12"/>
<comment type="similarity">
    <text evidence="3 12">Belongs to the glycosyltransferase 10 family.</text>
</comment>
<evidence type="ECO:0000256" key="5">
    <source>
        <dbReference type="ARBA" id="ARBA00022679"/>
    </source>
</evidence>
<dbReference type="Pfam" id="PF00852">
    <property type="entry name" value="Glyco_transf_10"/>
    <property type="match status" value="1"/>
</dbReference>
<evidence type="ECO:0000256" key="11">
    <source>
        <dbReference type="ARBA" id="ARBA00023180"/>
    </source>
</evidence>
<evidence type="ECO:0000256" key="2">
    <source>
        <dbReference type="ARBA" id="ARBA00004922"/>
    </source>
</evidence>
<keyword evidence="4 12" id="KW-0328">Glycosyltransferase</keyword>
<evidence type="ECO:0000256" key="3">
    <source>
        <dbReference type="ARBA" id="ARBA00008919"/>
    </source>
</evidence>
<comment type="pathway">
    <text evidence="2">Protein modification; protein glycosylation.</text>
</comment>
<dbReference type="InterPro" id="IPR055270">
    <property type="entry name" value="Glyco_tran_10_C"/>
</dbReference>
<dbReference type="GO" id="GO:0008417">
    <property type="term" value="F:fucosyltransferase activity"/>
    <property type="evidence" value="ECO:0007669"/>
    <property type="project" value="InterPro"/>
</dbReference>
<evidence type="ECO:0000313" key="15">
    <source>
        <dbReference type="Proteomes" id="UP000054359"/>
    </source>
</evidence>
<dbReference type="Proteomes" id="UP000054359">
    <property type="component" value="Unassembled WGS sequence"/>
</dbReference>
<evidence type="ECO:0000259" key="13">
    <source>
        <dbReference type="Pfam" id="PF00852"/>
    </source>
</evidence>
<evidence type="ECO:0000256" key="7">
    <source>
        <dbReference type="ARBA" id="ARBA00022968"/>
    </source>
</evidence>
<evidence type="ECO:0000313" key="14">
    <source>
        <dbReference type="EMBL" id="KFM73647.1"/>
    </source>
</evidence>
<keyword evidence="8" id="KW-1133">Transmembrane helix</keyword>
<reference evidence="14 15" key="1">
    <citation type="submission" date="2013-11" db="EMBL/GenBank/DDBJ databases">
        <title>Genome sequencing of Stegodyphus mimosarum.</title>
        <authorList>
            <person name="Bechsgaard J."/>
        </authorList>
    </citation>
    <scope>NUCLEOTIDE SEQUENCE [LARGE SCALE GENOMIC DNA]</scope>
</reference>
<protein>
    <recommendedName>
        <fullName evidence="12">Fucosyltransferase</fullName>
        <ecNumber evidence="12">2.4.1.-</ecNumber>
    </recommendedName>
</protein>
<evidence type="ECO:0000256" key="8">
    <source>
        <dbReference type="ARBA" id="ARBA00022989"/>
    </source>
</evidence>
<keyword evidence="5 12" id="KW-0808">Transferase</keyword>
<proteinExistence type="inferred from homology"/>
<accession>A0A087U8F8</accession>
<keyword evidence="11" id="KW-0325">Glycoprotein</keyword>
<comment type="subcellular location">
    <subcellularLocation>
        <location evidence="1 12">Golgi apparatus</location>
        <location evidence="1 12">Golgi stack membrane</location>
        <topology evidence="1 12">Single-pass type II membrane protein</topology>
    </subcellularLocation>
</comment>
<dbReference type="InterPro" id="IPR001503">
    <property type="entry name" value="Glyco_trans_10"/>
</dbReference>
<evidence type="ECO:0000256" key="12">
    <source>
        <dbReference type="RuleBase" id="RU003832"/>
    </source>
</evidence>
<evidence type="ECO:0000256" key="1">
    <source>
        <dbReference type="ARBA" id="ARBA00004447"/>
    </source>
</evidence>
<dbReference type="EMBL" id="KK118706">
    <property type="protein sequence ID" value="KFM73647.1"/>
    <property type="molecule type" value="Genomic_DNA"/>
</dbReference>
<dbReference type="SUPFAM" id="SSF53756">
    <property type="entry name" value="UDP-Glycosyltransferase/glycogen phosphorylase"/>
    <property type="match status" value="1"/>
</dbReference>
<dbReference type="PANTHER" id="PTHR48438">
    <property type="entry name" value="ALPHA-(1,3)-FUCOSYLTRANSFERASE C-RELATED"/>
    <property type="match status" value="1"/>
</dbReference>
<evidence type="ECO:0000256" key="9">
    <source>
        <dbReference type="ARBA" id="ARBA00023034"/>
    </source>
</evidence>
<evidence type="ECO:0000256" key="6">
    <source>
        <dbReference type="ARBA" id="ARBA00022692"/>
    </source>
</evidence>
<dbReference type="OrthoDB" id="427096at2759"/>
<evidence type="ECO:0000256" key="4">
    <source>
        <dbReference type="ARBA" id="ARBA00022676"/>
    </source>
</evidence>
<gene>
    <name evidence="14" type="ORF">X975_02405</name>
</gene>
<keyword evidence="10" id="KW-0472">Membrane</keyword>
<dbReference type="FunFam" id="3.40.50.11660:FF:000002">
    <property type="entry name" value="Alpha-(1,3)-fucosyltransferase"/>
    <property type="match status" value="1"/>
</dbReference>
<organism evidence="14 15">
    <name type="scientific">Stegodyphus mimosarum</name>
    <name type="common">African social velvet spider</name>
    <dbReference type="NCBI Taxonomy" id="407821"/>
    <lineage>
        <taxon>Eukaryota</taxon>
        <taxon>Metazoa</taxon>
        <taxon>Ecdysozoa</taxon>
        <taxon>Arthropoda</taxon>
        <taxon>Chelicerata</taxon>
        <taxon>Arachnida</taxon>
        <taxon>Araneae</taxon>
        <taxon>Araneomorphae</taxon>
        <taxon>Entelegynae</taxon>
        <taxon>Eresoidea</taxon>
        <taxon>Eresidae</taxon>
        <taxon>Stegodyphus</taxon>
    </lineage>
</organism>
<keyword evidence="15" id="KW-1185">Reference proteome</keyword>
<sequence length="187" mass="22322">MNPNRSLVCWLVSNCKTPSRREIYVKELTKYVKVDIYGKCGKKVCPMQKVIDCYKWLSKRCKFYLSFENSICEDYVTEKLFYTLLTDMVPIVRGGVNYSDLLPSHSFIDVKEFSTPKDLAERLTILNNDEEQYLAYFRWKEHYEVKNVSYIWLCELCEKLHNISAKYLQPNKEISSWWFSKSSCMYK</sequence>
<keyword evidence="6 12" id="KW-0812">Transmembrane</keyword>
<name>A0A087U8F8_STEMI</name>
<dbReference type="InterPro" id="IPR038577">
    <property type="entry name" value="GT10-like_C_sf"/>
</dbReference>
<feature type="non-terminal residue" evidence="14">
    <location>
        <position position="187"/>
    </location>
</feature>
<dbReference type="GO" id="GO:0032580">
    <property type="term" value="C:Golgi cisterna membrane"/>
    <property type="evidence" value="ECO:0007669"/>
    <property type="project" value="UniProtKB-SubCell"/>
</dbReference>